<proteinExistence type="predicted"/>
<reference evidence="2" key="1">
    <citation type="submission" date="2016-11" db="UniProtKB">
        <authorList>
            <consortium name="WormBaseParasite"/>
        </authorList>
    </citation>
    <scope>IDENTIFICATION</scope>
</reference>
<name>A0A1I7X7W9_HETBA</name>
<sequence>MSCLMWQNLCDKTGACPIYDTDELRISIFRISSILAESGRLPILSIMNPTYFTSDKAKVDLFKPDFCDPFPSVTSISMCLRFHSMETTNRPRI</sequence>
<accession>A0A1I7X7W9</accession>
<evidence type="ECO:0000313" key="2">
    <source>
        <dbReference type="WBParaSite" id="Hba_13524"/>
    </source>
</evidence>
<protein>
    <submittedName>
        <fullName evidence="2">Ovule protein</fullName>
    </submittedName>
</protein>
<evidence type="ECO:0000313" key="1">
    <source>
        <dbReference type="Proteomes" id="UP000095283"/>
    </source>
</evidence>
<dbReference type="WBParaSite" id="Hba_13524">
    <property type="protein sequence ID" value="Hba_13524"/>
    <property type="gene ID" value="Hba_13524"/>
</dbReference>
<dbReference type="AlphaFoldDB" id="A0A1I7X7W9"/>
<keyword evidence="1" id="KW-1185">Reference proteome</keyword>
<dbReference type="Proteomes" id="UP000095283">
    <property type="component" value="Unplaced"/>
</dbReference>
<organism evidence="1 2">
    <name type="scientific">Heterorhabditis bacteriophora</name>
    <name type="common">Entomopathogenic nematode worm</name>
    <dbReference type="NCBI Taxonomy" id="37862"/>
    <lineage>
        <taxon>Eukaryota</taxon>
        <taxon>Metazoa</taxon>
        <taxon>Ecdysozoa</taxon>
        <taxon>Nematoda</taxon>
        <taxon>Chromadorea</taxon>
        <taxon>Rhabditida</taxon>
        <taxon>Rhabditina</taxon>
        <taxon>Rhabditomorpha</taxon>
        <taxon>Strongyloidea</taxon>
        <taxon>Heterorhabditidae</taxon>
        <taxon>Heterorhabditis</taxon>
    </lineage>
</organism>